<feature type="compositionally biased region" description="Basic and acidic residues" evidence="1">
    <location>
        <begin position="139"/>
        <end position="148"/>
    </location>
</feature>
<feature type="region of interest" description="Disordered" evidence="1">
    <location>
        <begin position="42"/>
        <end position="76"/>
    </location>
</feature>
<evidence type="ECO:0000313" key="3">
    <source>
        <dbReference type="Proteomes" id="UP001497644"/>
    </source>
</evidence>
<feature type="compositionally biased region" description="Basic residues" evidence="1">
    <location>
        <begin position="42"/>
        <end position="51"/>
    </location>
</feature>
<reference evidence="2" key="1">
    <citation type="submission" date="2024-04" db="EMBL/GenBank/DDBJ databases">
        <authorList>
            <consortium name="Molecular Ecology Group"/>
        </authorList>
    </citation>
    <scope>NUCLEOTIDE SEQUENCE</scope>
</reference>
<accession>A0AAV2NUK9</accession>
<name>A0AAV2NUK9_9HYME</name>
<evidence type="ECO:0000313" key="2">
    <source>
        <dbReference type="EMBL" id="CAL1682770.1"/>
    </source>
</evidence>
<evidence type="ECO:0000256" key="1">
    <source>
        <dbReference type="SAM" id="MobiDB-lite"/>
    </source>
</evidence>
<proteinExistence type="predicted"/>
<gene>
    <name evidence="2" type="ORF">LPLAT_LOCUS8648</name>
</gene>
<protein>
    <submittedName>
        <fullName evidence="2">Uncharacterized protein</fullName>
    </submittedName>
</protein>
<keyword evidence="3" id="KW-1185">Reference proteome</keyword>
<dbReference type="Proteomes" id="UP001497644">
    <property type="component" value="Chromosome 4"/>
</dbReference>
<sequence>MEEAGGKEGVLAKGIAADLRLIKVNKPFKSIIKLAFKGRNPRVHKLPRRQRPQGESRAKGEALNGAQPPPSGRHNRSTYFQIKARAPGQRVVHAVILNGESAIASVCFEICYGLPRDASSSSNLVSHERLTGEISSPAKRVDVERSDPFDACPISGPNDEPNK</sequence>
<organism evidence="2 3">
    <name type="scientific">Lasius platythorax</name>
    <dbReference type="NCBI Taxonomy" id="488582"/>
    <lineage>
        <taxon>Eukaryota</taxon>
        <taxon>Metazoa</taxon>
        <taxon>Ecdysozoa</taxon>
        <taxon>Arthropoda</taxon>
        <taxon>Hexapoda</taxon>
        <taxon>Insecta</taxon>
        <taxon>Pterygota</taxon>
        <taxon>Neoptera</taxon>
        <taxon>Endopterygota</taxon>
        <taxon>Hymenoptera</taxon>
        <taxon>Apocrita</taxon>
        <taxon>Aculeata</taxon>
        <taxon>Formicoidea</taxon>
        <taxon>Formicidae</taxon>
        <taxon>Formicinae</taxon>
        <taxon>Lasius</taxon>
        <taxon>Lasius</taxon>
    </lineage>
</organism>
<dbReference type="AlphaFoldDB" id="A0AAV2NUK9"/>
<feature type="region of interest" description="Disordered" evidence="1">
    <location>
        <begin position="118"/>
        <end position="163"/>
    </location>
</feature>
<dbReference type="EMBL" id="OZ034827">
    <property type="protein sequence ID" value="CAL1682770.1"/>
    <property type="molecule type" value="Genomic_DNA"/>
</dbReference>